<keyword evidence="1" id="KW-1133">Transmembrane helix</keyword>
<organism evidence="2 3">
    <name type="scientific">Cryptosporidium xiaoi</name>
    <dbReference type="NCBI Taxonomy" id="659607"/>
    <lineage>
        <taxon>Eukaryota</taxon>
        <taxon>Sar</taxon>
        <taxon>Alveolata</taxon>
        <taxon>Apicomplexa</taxon>
        <taxon>Conoidasida</taxon>
        <taxon>Coccidia</taxon>
        <taxon>Eucoccidiorida</taxon>
        <taxon>Eimeriorina</taxon>
        <taxon>Cryptosporidiidae</taxon>
        <taxon>Cryptosporidium</taxon>
    </lineage>
</organism>
<sequence>QDLISVNSIQCLVLILNISIFSYFYLSLTFRDAFNNPFLYILSLFYAGTHCLFSNI</sequence>
<keyword evidence="1" id="KW-0812">Transmembrane</keyword>
<evidence type="ECO:0000313" key="2">
    <source>
        <dbReference type="EMBL" id="KAK6589749.1"/>
    </source>
</evidence>
<evidence type="ECO:0000313" key="3">
    <source>
        <dbReference type="Proteomes" id="UP001311799"/>
    </source>
</evidence>
<feature type="non-terminal residue" evidence="2">
    <location>
        <position position="56"/>
    </location>
</feature>
<keyword evidence="3" id="KW-1185">Reference proteome</keyword>
<gene>
    <name evidence="2" type="ORF">RS030_191</name>
</gene>
<reference evidence="2 3" key="1">
    <citation type="submission" date="2023-10" db="EMBL/GenBank/DDBJ databases">
        <title>Comparative genomics analysis reveals potential genetic determinants of host preference in Cryptosporidium xiaoi.</title>
        <authorList>
            <person name="Xiao L."/>
            <person name="Li J."/>
        </authorList>
    </citation>
    <scope>NUCLEOTIDE SEQUENCE [LARGE SCALE GENOMIC DNA]</scope>
    <source>
        <strain evidence="2 3">52996</strain>
    </source>
</reference>
<dbReference type="AlphaFoldDB" id="A0AAV9XZI7"/>
<accession>A0AAV9XZI7</accession>
<keyword evidence="1" id="KW-0472">Membrane</keyword>
<evidence type="ECO:0000256" key="1">
    <source>
        <dbReference type="SAM" id="Phobius"/>
    </source>
</evidence>
<feature type="non-terminal residue" evidence="2">
    <location>
        <position position="1"/>
    </location>
</feature>
<comment type="caution">
    <text evidence="2">The sequence shown here is derived from an EMBL/GenBank/DDBJ whole genome shotgun (WGS) entry which is preliminary data.</text>
</comment>
<name>A0AAV9XZI7_9CRYT</name>
<dbReference type="Proteomes" id="UP001311799">
    <property type="component" value="Unassembled WGS sequence"/>
</dbReference>
<feature type="transmembrane region" description="Helical" evidence="1">
    <location>
        <begin position="6"/>
        <end position="26"/>
    </location>
</feature>
<dbReference type="EMBL" id="JAWDEY010000011">
    <property type="protein sequence ID" value="KAK6589749.1"/>
    <property type="molecule type" value="Genomic_DNA"/>
</dbReference>
<feature type="transmembrane region" description="Helical" evidence="1">
    <location>
        <begin position="38"/>
        <end position="55"/>
    </location>
</feature>
<proteinExistence type="predicted"/>
<protein>
    <submittedName>
        <fullName evidence="2">Uncharacterized protein</fullName>
    </submittedName>
</protein>